<dbReference type="SUPFAM" id="SSF51445">
    <property type="entry name" value="(Trans)glycosidases"/>
    <property type="match status" value="1"/>
</dbReference>
<gene>
    <name evidence="2" type="ORF">ASZ90_004125</name>
</gene>
<dbReference type="Gene3D" id="2.60.40.4070">
    <property type="match status" value="1"/>
</dbReference>
<protein>
    <recommendedName>
        <fullName evidence="1">Glycosyl hydrolase family 13 catalytic domain-containing protein</fullName>
    </recommendedName>
</protein>
<name>A0A0W8FYV1_9ZZZZ</name>
<dbReference type="InterPro" id="IPR006047">
    <property type="entry name" value="GH13_cat_dom"/>
</dbReference>
<reference evidence="2" key="1">
    <citation type="journal article" date="2015" name="Proc. Natl. Acad. Sci. U.S.A.">
        <title>Networks of energetic and metabolic interactions define dynamics in microbial communities.</title>
        <authorList>
            <person name="Embree M."/>
            <person name="Liu J.K."/>
            <person name="Al-Bassam M.M."/>
            <person name="Zengler K."/>
        </authorList>
    </citation>
    <scope>NUCLEOTIDE SEQUENCE</scope>
</reference>
<dbReference type="GO" id="GO:0005975">
    <property type="term" value="P:carbohydrate metabolic process"/>
    <property type="evidence" value="ECO:0007669"/>
    <property type="project" value="InterPro"/>
</dbReference>
<feature type="domain" description="Glycosyl hydrolase family 13 catalytic" evidence="1">
    <location>
        <begin position="121"/>
        <end position="477"/>
    </location>
</feature>
<dbReference type="SMART" id="SM00642">
    <property type="entry name" value="Aamy"/>
    <property type="match status" value="1"/>
</dbReference>
<proteinExistence type="predicted"/>
<dbReference type="Gene3D" id="3.20.20.80">
    <property type="entry name" value="Glycosidases"/>
    <property type="match status" value="1"/>
</dbReference>
<dbReference type="Pfam" id="PF18962">
    <property type="entry name" value="Por_Secre_tail"/>
    <property type="match status" value="1"/>
</dbReference>
<accession>A0A0W8FYV1</accession>
<dbReference type="EMBL" id="LNQE01000548">
    <property type="protein sequence ID" value="KUG26042.1"/>
    <property type="molecule type" value="Genomic_DNA"/>
</dbReference>
<dbReference type="InterPro" id="IPR013780">
    <property type="entry name" value="Glyco_hydro_b"/>
</dbReference>
<dbReference type="AlphaFoldDB" id="A0A0W8FYV1"/>
<dbReference type="Pfam" id="PF00128">
    <property type="entry name" value="Alpha-amylase"/>
    <property type="match status" value="1"/>
</dbReference>
<dbReference type="InterPro" id="IPR017853">
    <property type="entry name" value="GH"/>
</dbReference>
<organism evidence="2">
    <name type="scientific">hydrocarbon metagenome</name>
    <dbReference type="NCBI Taxonomy" id="938273"/>
    <lineage>
        <taxon>unclassified sequences</taxon>
        <taxon>metagenomes</taxon>
        <taxon>ecological metagenomes</taxon>
    </lineage>
</organism>
<evidence type="ECO:0000259" key="1">
    <source>
        <dbReference type="SMART" id="SM00642"/>
    </source>
</evidence>
<evidence type="ECO:0000313" key="2">
    <source>
        <dbReference type="EMBL" id="KUG26042.1"/>
    </source>
</evidence>
<comment type="caution">
    <text evidence="2">The sequence shown here is derived from an EMBL/GenBank/DDBJ whole genome shotgun (WGS) entry which is preliminary data.</text>
</comment>
<dbReference type="Gene3D" id="2.60.40.1180">
    <property type="entry name" value="Golgi alpha-mannosidase II"/>
    <property type="match status" value="1"/>
</dbReference>
<dbReference type="PANTHER" id="PTHR10357">
    <property type="entry name" value="ALPHA-AMYLASE FAMILY MEMBER"/>
    <property type="match status" value="1"/>
</dbReference>
<dbReference type="InterPro" id="IPR026444">
    <property type="entry name" value="Secre_tail"/>
</dbReference>
<sequence length="682" mass="78637">MLTLGYDLLPEVRLTPEVSGNQVTINVSIVENPKELPLNFYWYADESNPSDVSITGTGLTAKVTIPNSSSHGEYYFRLLVTTSEIDSAFFGTYVTVDSNSITPFNIKTDYAAWIDSAVIYEVTPYIFTLYNHFRNIKNKLPEIREMGINTLWIQPVMKTQYYGQGYDIINYFEMRDDLGTEEELKELIETAKSLGMRVLFDLVQNHSSIHHPYAQDKIKHGENSHYFDFYQSENDNAPYSQHYNSRSGGFIYYFWNDLVNHNYNNPEVRRWMIEAAKHWIKKYDIDGYRYDAIWGVNARAPEFAKEMRLALKSMKPEILMLAEDKATWPETFDERFDIGFDWFAEESWVSHWAFQTSYSENSNPTIFNNSNKNNRANLLRNALTNNGNGYAPNAKILRFIGNNDIYHFITHHGLERTKMAAALIFALNGIPMVYNGQEIGAQGHPYGTERLFYPGQTIKQQDGYGLYPFYQRLAEIRTKSPALYNDNFEEINVNPNNFTYAFRRWMNKENVIGAINMGDIAVGLNLYLPVSDMNLDSTKTYYLTDLINGDYFQSDYHGLKNITIPIEKYTTRIMSLADTVAIVVSVDEGMDRSVPKEFSISQNYPNPFNPTTKITFSLPEAGNVKLGIFDALGREVKLLVDRFENAGKHTVEFNGKNLSSGVYFYRVEYQNNFVTKKMILIK</sequence>
<dbReference type="NCBIfam" id="TIGR04183">
    <property type="entry name" value="Por_Secre_tail"/>
    <property type="match status" value="1"/>
</dbReference>